<keyword evidence="2" id="KW-0812">Transmembrane</keyword>
<evidence type="ECO:0000313" key="4">
    <source>
        <dbReference type="Proteomes" id="UP001219525"/>
    </source>
</evidence>
<keyword evidence="2" id="KW-0472">Membrane</keyword>
<reference evidence="3" key="1">
    <citation type="submission" date="2023-03" db="EMBL/GenBank/DDBJ databases">
        <title>Massive genome expansion in bonnet fungi (Mycena s.s.) driven by repeated elements and novel gene families across ecological guilds.</title>
        <authorList>
            <consortium name="Lawrence Berkeley National Laboratory"/>
            <person name="Harder C.B."/>
            <person name="Miyauchi S."/>
            <person name="Viragh M."/>
            <person name="Kuo A."/>
            <person name="Thoen E."/>
            <person name="Andreopoulos B."/>
            <person name="Lu D."/>
            <person name="Skrede I."/>
            <person name="Drula E."/>
            <person name="Henrissat B."/>
            <person name="Morin E."/>
            <person name="Kohler A."/>
            <person name="Barry K."/>
            <person name="LaButti K."/>
            <person name="Morin E."/>
            <person name="Salamov A."/>
            <person name="Lipzen A."/>
            <person name="Mereny Z."/>
            <person name="Hegedus B."/>
            <person name="Baldrian P."/>
            <person name="Stursova M."/>
            <person name="Weitz H."/>
            <person name="Taylor A."/>
            <person name="Grigoriev I.V."/>
            <person name="Nagy L.G."/>
            <person name="Martin F."/>
            <person name="Kauserud H."/>
        </authorList>
    </citation>
    <scope>NUCLEOTIDE SEQUENCE</scope>
    <source>
        <strain evidence="3">9144</strain>
    </source>
</reference>
<sequence>MTAKFLSGHGQPWDPVSAMACHGDLQSSRGPWVPAAAPLPNWADYEQNCTGFLSDTYFPSTVTLPAGTKVPFGRVQIFVVLAHIHSATTWMNATFNSPQAQAIANEGKPDFVFGQDSGGRKSKGAIVGGVVGGVAILAIGAAIVFWFIRKSTRHGVGQPQILRRSMSDPSHRSIHTPEDMSFAHRHPGDAYPQSLAGPGFSDDLCRIPRTDRLGHTWHPGDAHPLPHVLKNTSASVASSQHAQLQLAGTSDLAYVNPFEPATSPVVITGSGSEKTLRDAYNTQEVAAALASTPTATVEHSDPARPNLQAYTLDPFRSLSESPEPTEGLYSSPRSHSSDGKPSVHVG</sequence>
<evidence type="ECO:0000256" key="1">
    <source>
        <dbReference type="SAM" id="MobiDB-lite"/>
    </source>
</evidence>
<organism evidence="3 4">
    <name type="scientific">Mycena pura</name>
    <dbReference type="NCBI Taxonomy" id="153505"/>
    <lineage>
        <taxon>Eukaryota</taxon>
        <taxon>Fungi</taxon>
        <taxon>Dikarya</taxon>
        <taxon>Basidiomycota</taxon>
        <taxon>Agaricomycotina</taxon>
        <taxon>Agaricomycetes</taxon>
        <taxon>Agaricomycetidae</taxon>
        <taxon>Agaricales</taxon>
        <taxon>Marasmiineae</taxon>
        <taxon>Mycenaceae</taxon>
        <taxon>Mycena</taxon>
    </lineage>
</organism>
<accession>A0AAD6YM26</accession>
<name>A0AAD6YM26_9AGAR</name>
<evidence type="ECO:0000313" key="3">
    <source>
        <dbReference type="EMBL" id="KAJ7223360.1"/>
    </source>
</evidence>
<keyword evidence="2" id="KW-1133">Transmembrane helix</keyword>
<feature type="region of interest" description="Disordered" evidence="1">
    <location>
        <begin position="292"/>
        <end position="346"/>
    </location>
</feature>
<evidence type="ECO:0000256" key="2">
    <source>
        <dbReference type="SAM" id="Phobius"/>
    </source>
</evidence>
<feature type="transmembrane region" description="Helical" evidence="2">
    <location>
        <begin position="125"/>
        <end position="148"/>
    </location>
</feature>
<dbReference type="EMBL" id="JARJCW010000006">
    <property type="protein sequence ID" value="KAJ7223360.1"/>
    <property type="molecule type" value="Genomic_DNA"/>
</dbReference>
<proteinExistence type="predicted"/>
<protein>
    <submittedName>
        <fullName evidence="3">Uncharacterized protein</fullName>
    </submittedName>
</protein>
<dbReference type="Proteomes" id="UP001219525">
    <property type="component" value="Unassembled WGS sequence"/>
</dbReference>
<keyword evidence="4" id="KW-1185">Reference proteome</keyword>
<dbReference type="AlphaFoldDB" id="A0AAD6YM26"/>
<comment type="caution">
    <text evidence="3">The sequence shown here is derived from an EMBL/GenBank/DDBJ whole genome shotgun (WGS) entry which is preliminary data.</text>
</comment>
<gene>
    <name evidence="3" type="ORF">GGX14DRAFT_657987</name>
</gene>